<dbReference type="PROSITE" id="PS50212">
    <property type="entry name" value="RASGEF_NTER"/>
    <property type="match status" value="1"/>
</dbReference>
<feature type="compositionally biased region" description="Polar residues" evidence="3">
    <location>
        <begin position="131"/>
        <end position="144"/>
    </location>
</feature>
<feature type="region of interest" description="Disordered" evidence="3">
    <location>
        <begin position="368"/>
        <end position="443"/>
    </location>
</feature>
<dbReference type="InterPro" id="IPR000651">
    <property type="entry name" value="Ras-like_Gua-exchang_fac_N"/>
</dbReference>
<organism evidence="6 7">
    <name type="scientific">Modicella reniformis</name>
    <dbReference type="NCBI Taxonomy" id="1440133"/>
    <lineage>
        <taxon>Eukaryota</taxon>
        <taxon>Fungi</taxon>
        <taxon>Fungi incertae sedis</taxon>
        <taxon>Mucoromycota</taxon>
        <taxon>Mortierellomycotina</taxon>
        <taxon>Mortierellomycetes</taxon>
        <taxon>Mortierellales</taxon>
        <taxon>Mortierellaceae</taxon>
        <taxon>Modicella</taxon>
    </lineage>
</organism>
<dbReference type="GO" id="GO:0005886">
    <property type="term" value="C:plasma membrane"/>
    <property type="evidence" value="ECO:0007669"/>
    <property type="project" value="TreeGrafter"/>
</dbReference>
<feature type="domain" description="N-terminal Ras-GEF" evidence="5">
    <location>
        <begin position="484"/>
        <end position="617"/>
    </location>
</feature>
<dbReference type="AlphaFoldDB" id="A0A9P6IKF8"/>
<accession>A0A9P6IKF8</accession>
<dbReference type="CDD" id="cd06224">
    <property type="entry name" value="REM"/>
    <property type="match status" value="1"/>
</dbReference>
<dbReference type="Pfam" id="PF00617">
    <property type="entry name" value="RasGEF"/>
    <property type="match status" value="1"/>
</dbReference>
<proteinExistence type="predicted"/>
<keyword evidence="1 2" id="KW-0344">Guanine-nucleotide releasing factor</keyword>
<gene>
    <name evidence="6" type="ORF">BGZ65_004799</name>
</gene>
<dbReference type="Pfam" id="PF25006">
    <property type="entry name" value="DUF7783"/>
    <property type="match status" value="1"/>
</dbReference>
<dbReference type="InterPro" id="IPR036964">
    <property type="entry name" value="RASGEF_cat_dom_sf"/>
</dbReference>
<dbReference type="SMART" id="SM00229">
    <property type="entry name" value="RasGEFN"/>
    <property type="match status" value="1"/>
</dbReference>
<dbReference type="OrthoDB" id="546434at2759"/>
<dbReference type="PROSITE" id="PS50009">
    <property type="entry name" value="RASGEF_CAT"/>
    <property type="match status" value="1"/>
</dbReference>
<feature type="non-terminal residue" evidence="6">
    <location>
        <position position="907"/>
    </location>
</feature>
<feature type="domain" description="Ras-GEF" evidence="4">
    <location>
        <begin position="652"/>
        <end position="890"/>
    </location>
</feature>
<evidence type="ECO:0000313" key="7">
    <source>
        <dbReference type="Proteomes" id="UP000749646"/>
    </source>
</evidence>
<dbReference type="InterPro" id="IPR023578">
    <property type="entry name" value="Ras_GEF_dom_sf"/>
</dbReference>
<dbReference type="PANTHER" id="PTHR23113:SF368">
    <property type="entry name" value="CELL DIVISION CONTROL PROTEIN 25"/>
    <property type="match status" value="1"/>
</dbReference>
<keyword evidence="7" id="KW-1185">Reference proteome</keyword>
<dbReference type="InterPro" id="IPR056685">
    <property type="entry name" value="DUF7783"/>
</dbReference>
<feature type="region of interest" description="Disordered" evidence="3">
    <location>
        <begin position="125"/>
        <end position="149"/>
    </location>
</feature>
<dbReference type="InterPro" id="IPR019804">
    <property type="entry name" value="Ras_G-nucl-exch_fac_CS"/>
</dbReference>
<evidence type="ECO:0000256" key="1">
    <source>
        <dbReference type="ARBA" id="ARBA00022658"/>
    </source>
</evidence>
<evidence type="ECO:0008006" key="8">
    <source>
        <dbReference type="Google" id="ProtNLM"/>
    </source>
</evidence>
<dbReference type="InterPro" id="IPR001895">
    <property type="entry name" value="RASGEF_cat_dom"/>
</dbReference>
<dbReference type="Proteomes" id="UP000749646">
    <property type="component" value="Unassembled WGS sequence"/>
</dbReference>
<protein>
    <recommendedName>
        <fullName evidence="8">Ras GEF</fullName>
    </recommendedName>
</protein>
<dbReference type="CDD" id="cd00155">
    <property type="entry name" value="RasGEF"/>
    <property type="match status" value="1"/>
</dbReference>
<dbReference type="GO" id="GO:0005085">
    <property type="term" value="F:guanyl-nucleotide exchange factor activity"/>
    <property type="evidence" value="ECO:0007669"/>
    <property type="project" value="UniProtKB-KW"/>
</dbReference>
<dbReference type="Gene3D" id="1.10.840.10">
    <property type="entry name" value="Ras guanine-nucleotide exchange factors catalytic domain"/>
    <property type="match status" value="1"/>
</dbReference>
<dbReference type="PANTHER" id="PTHR23113">
    <property type="entry name" value="GUANINE NUCLEOTIDE EXCHANGE FACTOR"/>
    <property type="match status" value="1"/>
</dbReference>
<dbReference type="PROSITE" id="PS00720">
    <property type="entry name" value="RASGEF"/>
    <property type="match status" value="1"/>
</dbReference>
<dbReference type="Gene3D" id="1.20.870.10">
    <property type="entry name" value="Son of sevenless (SoS) protein Chain: S domain 1"/>
    <property type="match status" value="1"/>
</dbReference>
<dbReference type="InterPro" id="IPR008937">
    <property type="entry name" value="Ras-like_GEF"/>
</dbReference>
<evidence type="ECO:0000256" key="2">
    <source>
        <dbReference type="PROSITE-ProRule" id="PRU00168"/>
    </source>
</evidence>
<dbReference type="Gene3D" id="1.20.120.230">
    <property type="entry name" value="Alpha-catenin/vinculin-like"/>
    <property type="match status" value="1"/>
</dbReference>
<evidence type="ECO:0000259" key="5">
    <source>
        <dbReference type="PROSITE" id="PS50212"/>
    </source>
</evidence>
<dbReference type="EMBL" id="JAAAHW010010044">
    <property type="protein sequence ID" value="KAF9931619.1"/>
    <property type="molecule type" value="Genomic_DNA"/>
</dbReference>
<evidence type="ECO:0000259" key="4">
    <source>
        <dbReference type="PROSITE" id="PS50009"/>
    </source>
</evidence>
<comment type="caution">
    <text evidence="6">The sequence shown here is derived from an EMBL/GenBank/DDBJ whole genome shotgun (WGS) entry which is preliminary data.</text>
</comment>
<feature type="compositionally biased region" description="Low complexity" evidence="3">
    <location>
        <begin position="380"/>
        <end position="394"/>
    </location>
</feature>
<evidence type="ECO:0000313" key="6">
    <source>
        <dbReference type="EMBL" id="KAF9931619.1"/>
    </source>
</evidence>
<evidence type="ECO:0000256" key="3">
    <source>
        <dbReference type="SAM" id="MobiDB-lite"/>
    </source>
</evidence>
<sequence length="907" mass="101146">MQNLINSADNSYKAYYQIQAAQVIESVRVMLYASSTLDKDATPIRLHRDLKFHHRQIMASLSRLVLSTKMAASVWPSEGALAKMRSDIDDIADAVQQFMIAAQSVGLTIHDVDAKLVLDSERASSDPKVGQSLTRAFSSTSRPSIDSGDKGSYRLSLGSASMLSQLDYYCKSACRSISILALQLSKVLENPQGTAMLLIRQPGIRPLSGTSILNTAQSSQLVTQCQQALSQIASLLALVGDYYPKVQADHPTIKDHIFLDIRVSKQALYNNVAALVMAIQVATDPMAQTTVLEMALEAIQTAERSVIDLTAATRSLAAENDEADRQARLRVMSETSSTLVGQASSASLYRHSEMDGYFLENESDLDGETAKSFHHRSDSRPSSFSSNSSISGFSAPTTPGTEYTGRFNSTASHYSQSTPISPMEINPPTASRPGISMHQKANAQSAKLKKMLGEEAPTPKEIKVAEVPWYLNHDYSTSDISFNMEGHVKGGTLEALVERLTLHDGFDASFVATFLMTYRSFTSTSQFFSLLFRRFTISPPPELGPAELAKWTDRKLTPIRLRVFNIIKSWLENYYLEDEPEDRQMLPSIKDFSESGLMRESMSFAAVQLIKLVEKREISDGSFRKMVLNLSTQAPQPITPRNLKRIKFMDLDPLEFARQLTIMEAHCYNRIKPVECLAKAWTSDDPAISAKAVNIKKMIETSNLYSNWINEIVLSEKEARKRAGIIKHLVVIAEKLRQLNNFSMLSATTAALAHSPVHRLKRTWELVPSRVVNTYATLQAVTSSAKNWGDYRQELHSANPPCVPFVGVYLTDLVMIEDGNPDYLKGTTEQHINFYKRVSTAEVIREIQQYQAVPYCLTSVREIQEFIRRGMNQAKSVADLFDMSLLVEPREGEEEKITRLLSESGFL</sequence>
<dbReference type="SUPFAM" id="SSF48366">
    <property type="entry name" value="Ras GEF"/>
    <property type="match status" value="1"/>
</dbReference>
<reference evidence="6" key="1">
    <citation type="journal article" date="2020" name="Fungal Divers.">
        <title>Resolving the Mortierellaceae phylogeny through synthesis of multi-gene phylogenetics and phylogenomics.</title>
        <authorList>
            <person name="Vandepol N."/>
            <person name="Liber J."/>
            <person name="Desiro A."/>
            <person name="Na H."/>
            <person name="Kennedy M."/>
            <person name="Barry K."/>
            <person name="Grigoriev I.V."/>
            <person name="Miller A.N."/>
            <person name="O'Donnell K."/>
            <person name="Stajich J.E."/>
            <person name="Bonito G."/>
        </authorList>
    </citation>
    <scope>NUCLEOTIDE SEQUENCE</scope>
    <source>
        <strain evidence="6">MES-2147</strain>
    </source>
</reference>
<dbReference type="GO" id="GO:0007265">
    <property type="term" value="P:Ras protein signal transduction"/>
    <property type="evidence" value="ECO:0007669"/>
    <property type="project" value="TreeGrafter"/>
</dbReference>
<feature type="compositionally biased region" description="Polar residues" evidence="3">
    <location>
        <begin position="395"/>
        <end position="420"/>
    </location>
</feature>
<dbReference type="SMART" id="SM00147">
    <property type="entry name" value="RasGEF"/>
    <property type="match status" value="1"/>
</dbReference>
<dbReference type="Pfam" id="PF00618">
    <property type="entry name" value="RasGEF_N"/>
    <property type="match status" value="1"/>
</dbReference>
<name>A0A9P6IKF8_9FUNG</name>
<feature type="compositionally biased region" description="Basic and acidic residues" evidence="3">
    <location>
        <begin position="368"/>
        <end position="379"/>
    </location>
</feature>